<sequence>MTVSFRNVSERVSLRWASPSTALSRLPAKARSRTASRLRCCMQAGTTFSHEELNRRGSPVAALVPVAQATSYQEVLAAGPDLGMLSAAELVALTGVIEVLP</sequence>
<organism evidence="1 2">
    <name type="scientific">Belnapia mucosa</name>
    <dbReference type="NCBI Taxonomy" id="2804532"/>
    <lineage>
        <taxon>Bacteria</taxon>
        <taxon>Pseudomonadati</taxon>
        <taxon>Pseudomonadota</taxon>
        <taxon>Alphaproteobacteria</taxon>
        <taxon>Acetobacterales</taxon>
        <taxon>Roseomonadaceae</taxon>
        <taxon>Belnapia</taxon>
    </lineage>
</organism>
<name>A0ABS1UX47_9PROT</name>
<proteinExistence type="predicted"/>
<evidence type="ECO:0000313" key="2">
    <source>
        <dbReference type="Proteomes" id="UP000606490"/>
    </source>
</evidence>
<gene>
    <name evidence="1" type="ORF">JMJ55_01865</name>
</gene>
<accession>A0ABS1UX47</accession>
<dbReference type="Proteomes" id="UP000606490">
    <property type="component" value="Unassembled WGS sequence"/>
</dbReference>
<dbReference type="RefSeq" id="WP_202823784.1">
    <property type="nucleotide sequence ID" value="NZ_JAEUXJ010000001.1"/>
</dbReference>
<keyword evidence="2" id="KW-1185">Reference proteome</keyword>
<evidence type="ECO:0000313" key="1">
    <source>
        <dbReference type="EMBL" id="MBL6454049.1"/>
    </source>
</evidence>
<comment type="caution">
    <text evidence="1">The sequence shown here is derived from an EMBL/GenBank/DDBJ whole genome shotgun (WGS) entry which is preliminary data.</text>
</comment>
<dbReference type="EMBL" id="JAEUXJ010000001">
    <property type="protein sequence ID" value="MBL6454049.1"/>
    <property type="molecule type" value="Genomic_DNA"/>
</dbReference>
<protein>
    <submittedName>
        <fullName evidence="1">Uncharacterized protein</fullName>
    </submittedName>
</protein>
<reference evidence="1 2" key="1">
    <citation type="submission" date="2021-01" db="EMBL/GenBank/DDBJ databases">
        <title>Belnapia mucosa sp. nov. and Belnapia arida sp. nov., isolated from the Tabernas Desert (Almeria, Spain).</title>
        <authorList>
            <person name="Molina-Menor E."/>
            <person name="Vidal-Verdu A."/>
            <person name="Calonge A."/>
            <person name="Satari L."/>
            <person name="Pereto Magraner J."/>
            <person name="Porcar Miralles M."/>
        </authorList>
    </citation>
    <scope>NUCLEOTIDE SEQUENCE [LARGE SCALE GENOMIC DNA]</scope>
    <source>
        <strain evidence="1 2">T6</strain>
    </source>
</reference>